<dbReference type="Proteomes" id="UP001500738">
    <property type="component" value="Unassembled WGS sequence"/>
</dbReference>
<keyword evidence="2" id="KW-0732">Signal</keyword>
<dbReference type="RefSeq" id="WP_215354445.1">
    <property type="nucleotide sequence ID" value="NZ_BAAAFE010000002.1"/>
</dbReference>
<feature type="chain" id="PRO_5046259539" evidence="2">
    <location>
        <begin position="23"/>
        <end position="202"/>
    </location>
</feature>
<feature type="transmembrane region" description="Helical" evidence="1">
    <location>
        <begin position="166"/>
        <end position="186"/>
    </location>
</feature>
<evidence type="ECO:0000313" key="4">
    <source>
        <dbReference type="Proteomes" id="UP001500738"/>
    </source>
</evidence>
<keyword evidence="1" id="KW-1133">Transmembrane helix</keyword>
<keyword evidence="1" id="KW-0812">Transmembrane</keyword>
<keyword evidence="4" id="KW-1185">Reference proteome</keyword>
<keyword evidence="1" id="KW-0472">Membrane</keyword>
<feature type="transmembrane region" description="Helical" evidence="1">
    <location>
        <begin position="76"/>
        <end position="94"/>
    </location>
</feature>
<sequence length="202" mass="21017">MSYLLAAAAATAAAVPAAPAPAASVTVPVAPGEVISAADVAAYIDPRDIASFMPPPPPTTELVAVSDSFFNLLENITMVALFVIGFFLLARLLHAWMLHRSIRRALEAKSDAALPMIDKLNKPYEQLGIGFGKSGDAPGDDRNGLVLLAIGLAMAGFGLIQGHEQLIRLSAGAALFPAFVGAALLYRRRLARAAAAEERGAA</sequence>
<accession>A0ABN1LW71</accession>
<evidence type="ECO:0000256" key="1">
    <source>
        <dbReference type="SAM" id="Phobius"/>
    </source>
</evidence>
<protein>
    <submittedName>
        <fullName evidence="3">Uncharacterized protein</fullName>
    </submittedName>
</protein>
<evidence type="ECO:0000313" key="3">
    <source>
        <dbReference type="EMBL" id="GAA0861048.1"/>
    </source>
</evidence>
<proteinExistence type="predicted"/>
<name>A0ABN1LW71_9SPHN</name>
<feature type="transmembrane region" description="Helical" evidence="1">
    <location>
        <begin position="143"/>
        <end position="160"/>
    </location>
</feature>
<feature type="signal peptide" evidence="2">
    <location>
        <begin position="1"/>
        <end position="22"/>
    </location>
</feature>
<dbReference type="EMBL" id="BAAAFE010000002">
    <property type="protein sequence ID" value="GAA0861048.1"/>
    <property type="molecule type" value="Genomic_DNA"/>
</dbReference>
<gene>
    <name evidence="3" type="ORF">GCM10009115_02120</name>
</gene>
<organism evidence="3 4">
    <name type="scientific">Sphingopyxis soli</name>
    <dbReference type="NCBI Taxonomy" id="592051"/>
    <lineage>
        <taxon>Bacteria</taxon>
        <taxon>Pseudomonadati</taxon>
        <taxon>Pseudomonadota</taxon>
        <taxon>Alphaproteobacteria</taxon>
        <taxon>Sphingomonadales</taxon>
        <taxon>Sphingomonadaceae</taxon>
        <taxon>Sphingopyxis</taxon>
    </lineage>
</organism>
<comment type="caution">
    <text evidence="3">The sequence shown here is derived from an EMBL/GenBank/DDBJ whole genome shotgun (WGS) entry which is preliminary data.</text>
</comment>
<reference evidence="3 4" key="1">
    <citation type="journal article" date="2019" name="Int. J. Syst. Evol. Microbiol.">
        <title>The Global Catalogue of Microorganisms (GCM) 10K type strain sequencing project: providing services to taxonomists for standard genome sequencing and annotation.</title>
        <authorList>
            <consortium name="The Broad Institute Genomics Platform"/>
            <consortium name="The Broad Institute Genome Sequencing Center for Infectious Disease"/>
            <person name="Wu L."/>
            <person name="Ma J."/>
        </authorList>
    </citation>
    <scope>NUCLEOTIDE SEQUENCE [LARGE SCALE GENOMIC DNA]</scope>
    <source>
        <strain evidence="3 4">JCM 15910</strain>
    </source>
</reference>
<evidence type="ECO:0000256" key="2">
    <source>
        <dbReference type="SAM" id="SignalP"/>
    </source>
</evidence>